<feature type="region of interest" description="Disordered" evidence="1">
    <location>
        <begin position="1"/>
        <end position="23"/>
    </location>
</feature>
<sequence>MELARTLHSILTREEPPATAGPSEFETELITVAVEDLLATTTRAGITPTTVLAAIRGLTHTLTTPNATALAAVGEGDTTP</sequence>
<organism evidence="2 3">
    <name type="scientific">Mycetocola tolaasinivorans</name>
    <dbReference type="NCBI Taxonomy" id="76635"/>
    <lineage>
        <taxon>Bacteria</taxon>
        <taxon>Bacillati</taxon>
        <taxon>Actinomycetota</taxon>
        <taxon>Actinomycetes</taxon>
        <taxon>Micrococcales</taxon>
        <taxon>Microbacteriaceae</taxon>
        <taxon>Mycetocola</taxon>
    </lineage>
</organism>
<dbReference type="Proteomes" id="UP000272503">
    <property type="component" value="Unassembled WGS sequence"/>
</dbReference>
<protein>
    <submittedName>
        <fullName evidence="2">Uncharacterized protein</fullName>
    </submittedName>
</protein>
<dbReference type="EMBL" id="RCUX01000013">
    <property type="protein sequence ID" value="RLP73648.1"/>
    <property type="molecule type" value="Genomic_DNA"/>
</dbReference>
<keyword evidence="3" id="KW-1185">Reference proteome</keyword>
<name>A0A3L7A0W1_9MICO</name>
<dbReference type="AlphaFoldDB" id="A0A3L7A0W1"/>
<gene>
    <name evidence="2" type="ORF">D9V32_14045</name>
</gene>
<accession>A0A3L7A0W1</accession>
<reference evidence="2 3" key="1">
    <citation type="submission" date="2018-10" db="EMBL/GenBank/DDBJ databases">
        <authorList>
            <person name="Li J."/>
        </authorList>
    </citation>
    <scope>NUCLEOTIDE SEQUENCE [LARGE SCALE GENOMIC DNA]</scope>
    <source>
        <strain evidence="2 3">IF 016277</strain>
    </source>
</reference>
<proteinExistence type="predicted"/>
<evidence type="ECO:0000313" key="3">
    <source>
        <dbReference type="Proteomes" id="UP000272503"/>
    </source>
</evidence>
<evidence type="ECO:0000256" key="1">
    <source>
        <dbReference type="SAM" id="MobiDB-lite"/>
    </source>
</evidence>
<evidence type="ECO:0000313" key="2">
    <source>
        <dbReference type="EMBL" id="RLP73648.1"/>
    </source>
</evidence>
<comment type="caution">
    <text evidence="2">The sequence shown here is derived from an EMBL/GenBank/DDBJ whole genome shotgun (WGS) entry which is preliminary data.</text>
</comment>